<evidence type="ECO:0000259" key="2">
    <source>
        <dbReference type="Pfam" id="PF01557"/>
    </source>
</evidence>
<feature type="domain" description="Fumarylacetoacetase-like C-terminal" evidence="2">
    <location>
        <begin position="57"/>
        <end position="246"/>
    </location>
</feature>
<dbReference type="PANTHER" id="PTHR11820">
    <property type="entry name" value="ACYLPYRUVASE"/>
    <property type="match status" value="1"/>
</dbReference>
<protein>
    <submittedName>
        <fullName evidence="3">Fumarylacetoacetate hydrolase family protein</fullName>
    </submittedName>
</protein>
<reference evidence="3 4" key="1">
    <citation type="submission" date="2022-09" db="EMBL/GenBank/DDBJ databases">
        <title>Enrichment on poylsaccharides allowed isolation of novel metabolic and taxonomic groups of Haloarchaea.</title>
        <authorList>
            <person name="Sorokin D.Y."/>
            <person name="Elcheninov A.G."/>
            <person name="Khizhniak T.V."/>
            <person name="Kolganova T.V."/>
            <person name="Kublanov I.V."/>
        </authorList>
    </citation>
    <scope>NUCLEOTIDE SEQUENCE [LARGE SCALE GENOMIC DNA]</scope>
    <source>
        <strain evidence="3 4">AArc-curdl1</strain>
    </source>
</reference>
<dbReference type="RefSeq" id="WP_342809636.1">
    <property type="nucleotide sequence ID" value="NZ_JAOPJZ010000015.1"/>
</dbReference>
<evidence type="ECO:0000256" key="1">
    <source>
        <dbReference type="ARBA" id="ARBA00022723"/>
    </source>
</evidence>
<accession>A0AAP2Z9S9</accession>
<dbReference type="EMBL" id="JAOPJZ010000015">
    <property type="protein sequence ID" value="MCU4753317.1"/>
    <property type="molecule type" value="Genomic_DNA"/>
</dbReference>
<dbReference type="GO" id="GO:0046872">
    <property type="term" value="F:metal ion binding"/>
    <property type="evidence" value="ECO:0007669"/>
    <property type="project" value="UniProtKB-KW"/>
</dbReference>
<dbReference type="Gene3D" id="3.90.850.10">
    <property type="entry name" value="Fumarylacetoacetase-like, C-terminal domain"/>
    <property type="match status" value="1"/>
</dbReference>
<name>A0AAP2Z9S9_9EURY</name>
<dbReference type="InterPro" id="IPR011234">
    <property type="entry name" value="Fumarylacetoacetase-like_C"/>
</dbReference>
<keyword evidence="4" id="KW-1185">Reference proteome</keyword>
<dbReference type="Proteomes" id="UP001321047">
    <property type="component" value="Unassembled WGS sequence"/>
</dbReference>
<keyword evidence="3" id="KW-0378">Hydrolase</keyword>
<dbReference type="SUPFAM" id="SSF56529">
    <property type="entry name" value="FAH"/>
    <property type="match status" value="1"/>
</dbReference>
<comment type="caution">
    <text evidence="3">The sequence shown here is derived from an EMBL/GenBank/DDBJ whole genome shotgun (WGS) entry which is preliminary data.</text>
</comment>
<gene>
    <name evidence="3" type="ORF">OB919_15245</name>
</gene>
<evidence type="ECO:0000313" key="4">
    <source>
        <dbReference type="Proteomes" id="UP001321047"/>
    </source>
</evidence>
<dbReference type="AlphaFoldDB" id="A0AAP2Z9S9"/>
<evidence type="ECO:0000313" key="3">
    <source>
        <dbReference type="EMBL" id="MCU4753317.1"/>
    </source>
</evidence>
<dbReference type="InterPro" id="IPR036663">
    <property type="entry name" value="Fumarylacetoacetase_C_sf"/>
</dbReference>
<dbReference type="PANTHER" id="PTHR11820:SF7">
    <property type="entry name" value="ACYLPYRUVASE FAHD1, MITOCHONDRIAL"/>
    <property type="match status" value="1"/>
</dbReference>
<dbReference type="GO" id="GO:0018773">
    <property type="term" value="F:acetylpyruvate hydrolase activity"/>
    <property type="evidence" value="ECO:0007669"/>
    <property type="project" value="TreeGrafter"/>
</dbReference>
<keyword evidence="1" id="KW-0479">Metal-binding</keyword>
<dbReference type="Pfam" id="PF01557">
    <property type="entry name" value="FAA_hydrolase"/>
    <property type="match status" value="1"/>
</dbReference>
<sequence length="250" mass="27461">MRLARLLTPAGPVSGRFEVGDVAPEDGYRGAILHADDGTYEVGRDGRLLPPCEPSALYCVGRNFAATLEQMDYERPEEPDFFIKPPSSLLGHGQPIPSPEFTDELTYAGELAAVIDRRCRNLEPEDVPNVVRGYTIMNDVDALDQQGRTARKAFDGSAPLGPWLETDVDPTALEMWTDVAGERRQEANTELMLFDPYEVIAFLSERFTLRPGDVIAFGSPANPGLLERGNTVEITYEGVGTLRNTVASSR</sequence>
<proteinExistence type="predicted"/>
<organism evidence="3 4">
    <name type="scientific">Natronosalvus hydrolyticus</name>
    <dbReference type="NCBI Taxonomy" id="2979988"/>
    <lineage>
        <taxon>Archaea</taxon>
        <taxon>Methanobacteriati</taxon>
        <taxon>Methanobacteriota</taxon>
        <taxon>Stenosarchaea group</taxon>
        <taxon>Halobacteria</taxon>
        <taxon>Halobacteriales</taxon>
        <taxon>Natrialbaceae</taxon>
        <taxon>Natronosalvus</taxon>
    </lineage>
</organism>